<sequence length="344" mass="41148">MSYRPNLFSIATKELSQDAFFTWLILFADKKCEQEDYLLNKCAKEFVSELIKTKYPSFDEQIEDVKAERQWGHIDIVATVNKKYFIVIEDKTYTKYHDEQLHRYREYATEHCSKNNLLEPILIYLKTGNESLYSLKNVLKEGYYVFDREKLISIFKDYKDIKDSIFSDFIVNLSRINETYNQFLEKEIQKWDNDDWEGFHQFIDKNLNLNDINWGYANNPSNGFWWSCFSWLEWKYNSSIYMQLEKNKARLCFKVEIDSNNKEKSPSSLRNELYELITAEAKKAGLFEIKRPERFGSGAYMTFAIIEQQYWLGEGKLDAPKVIENILKYQKFFSQFQKKFISNA</sequence>
<dbReference type="Proteomes" id="UP000253998">
    <property type="component" value="Unassembled WGS sequence"/>
</dbReference>
<dbReference type="AlphaFoldDB" id="A0A8B2U4D4"/>
<protein>
    <recommendedName>
        <fullName evidence="3">PD-(D/E)XK nuclease family protein</fullName>
    </recommendedName>
</protein>
<name>A0A8B2U4D4_9PAST</name>
<dbReference type="InterPro" id="IPR029470">
    <property type="entry name" value="PDDEXK_4"/>
</dbReference>
<proteinExistence type="predicted"/>
<evidence type="ECO:0008006" key="3">
    <source>
        <dbReference type="Google" id="ProtNLM"/>
    </source>
</evidence>
<evidence type="ECO:0000313" key="2">
    <source>
        <dbReference type="Proteomes" id="UP000253998"/>
    </source>
</evidence>
<gene>
    <name evidence="1" type="ORF">DPV83_07595</name>
</gene>
<dbReference type="EMBL" id="QEPM01000005">
    <property type="protein sequence ID" value="RDE70383.1"/>
    <property type="molecule type" value="Genomic_DNA"/>
</dbReference>
<dbReference type="RefSeq" id="WP_111296509.1">
    <property type="nucleotide sequence ID" value="NZ_QEPM01000005.1"/>
</dbReference>
<evidence type="ECO:0000313" key="1">
    <source>
        <dbReference type="EMBL" id="RDE70383.1"/>
    </source>
</evidence>
<dbReference type="Pfam" id="PF14281">
    <property type="entry name" value="PDDEXK_4"/>
    <property type="match status" value="1"/>
</dbReference>
<accession>A0A8B2U4D4</accession>
<reference evidence="1 2" key="1">
    <citation type="submission" date="2018-05" db="EMBL/GenBank/DDBJ databases">
        <title>Draft Genome Sequences for a Diverse set of 7 Haemophilus Species.</title>
        <authorList>
            <person name="Nichols M."/>
            <person name="Topaz N."/>
            <person name="Wang X."/>
            <person name="Wang X."/>
            <person name="Boxrud D."/>
        </authorList>
    </citation>
    <scope>NUCLEOTIDE SEQUENCE [LARGE SCALE GENOMIC DNA]</scope>
    <source>
        <strain evidence="1 2">C2001002503</strain>
    </source>
</reference>
<organism evidence="1 2">
    <name type="scientific">Aggregatibacter segnis</name>
    <dbReference type="NCBI Taxonomy" id="739"/>
    <lineage>
        <taxon>Bacteria</taxon>
        <taxon>Pseudomonadati</taxon>
        <taxon>Pseudomonadota</taxon>
        <taxon>Gammaproteobacteria</taxon>
        <taxon>Pasteurellales</taxon>
        <taxon>Pasteurellaceae</taxon>
        <taxon>Aggregatibacter</taxon>
    </lineage>
</organism>
<comment type="caution">
    <text evidence="1">The sequence shown here is derived from an EMBL/GenBank/DDBJ whole genome shotgun (WGS) entry which is preliminary data.</text>
</comment>